<organism evidence="2">
    <name type="scientific">Symploca sp. SIO1C4</name>
    <dbReference type="NCBI Taxonomy" id="2607765"/>
    <lineage>
        <taxon>Bacteria</taxon>
        <taxon>Bacillati</taxon>
        <taxon>Cyanobacteriota</taxon>
        <taxon>Cyanophyceae</taxon>
        <taxon>Coleofasciculales</taxon>
        <taxon>Coleofasciculaceae</taxon>
        <taxon>Symploca</taxon>
    </lineage>
</organism>
<feature type="domain" description="Transposase Helix-turn-helix" evidence="1">
    <location>
        <begin position="61"/>
        <end position="111"/>
    </location>
</feature>
<evidence type="ECO:0000313" key="2">
    <source>
        <dbReference type="EMBL" id="NER30700.1"/>
    </source>
</evidence>
<dbReference type="AlphaFoldDB" id="A0A6B3NGA9"/>
<evidence type="ECO:0000259" key="1">
    <source>
        <dbReference type="Pfam" id="PF13613"/>
    </source>
</evidence>
<dbReference type="EMBL" id="JAAHFQ010000623">
    <property type="protein sequence ID" value="NER30700.1"/>
    <property type="molecule type" value="Genomic_DNA"/>
</dbReference>
<gene>
    <name evidence="2" type="ORF">F6J89_24570</name>
</gene>
<sequence length="141" mass="16744">MSYTWEYLQRNHQEAKRLVGINYEQLIQLIEQAKFLHEQRQTEIEINRTRLINTGGGRKSQLSLEEQIILTLIYLRHHLIFKILGLLFQVSESTANNIFNYWHSLLRESTPASLLEQVKKYEFDSKINALINLQSLCPKWD</sequence>
<reference evidence="2" key="1">
    <citation type="submission" date="2019-11" db="EMBL/GenBank/DDBJ databases">
        <title>Genomic insights into an expanded diversity of filamentous marine cyanobacteria reveals the extraordinary biosynthetic potential of Moorea and Okeania.</title>
        <authorList>
            <person name="Ferreira Leao T."/>
            <person name="Wang M."/>
            <person name="Moss N."/>
            <person name="Da Silva R."/>
            <person name="Sanders J."/>
            <person name="Nurk S."/>
            <person name="Gurevich A."/>
            <person name="Humphrey G."/>
            <person name="Reher R."/>
            <person name="Zhu Q."/>
            <person name="Belda-Ferre P."/>
            <person name="Glukhov E."/>
            <person name="Rex R."/>
            <person name="Dorrestein P.C."/>
            <person name="Knight R."/>
            <person name="Pevzner P."/>
            <person name="Gerwick W.H."/>
            <person name="Gerwick L."/>
        </authorList>
    </citation>
    <scope>NUCLEOTIDE SEQUENCE</scope>
    <source>
        <strain evidence="2">SIO1C4</strain>
    </source>
</reference>
<proteinExistence type="predicted"/>
<dbReference type="InterPro" id="IPR027805">
    <property type="entry name" value="Transposase_HTH_dom"/>
</dbReference>
<dbReference type="Pfam" id="PF13613">
    <property type="entry name" value="HTH_Tnp_4"/>
    <property type="match status" value="1"/>
</dbReference>
<protein>
    <submittedName>
        <fullName evidence="2">Transposase family protein</fullName>
    </submittedName>
</protein>
<comment type="caution">
    <text evidence="2">The sequence shown here is derived from an EMBL/GenBank/DDBJ whole genome shotgun (WGS) entry which is preliminary data.</text>
</comment>
<name>A0A6B3NGA9_9CYAN</name>
<accession>A0A6B3NGA9</accession>